<name>A0AAJ3RKA6_PREIN</name>
<evidence type="ECO:0000313" key="2">
    <source>
        <dbReference type="Proteomes" id="UP000229111"/>
    </source>
</evidence>
<dbReference type="Pfam" id="PF04237">
    <property type="entry name" value="YjbR"/>
    <property type="match status" value="1"/>
</dbReference>
<protein>
    <recommendedName>
        <fullName evidence="3">MmcQ/YjbR family DNA-binding protein</fullName>
    </recommendedName>
</protein>
<proteinExistence type="predicted"/>
<reference evidence="1 2" key="1">
    <citation type="submission" date="2017-11" db="EMBL/GenBank/DDBJ databases">
        <title>Genome sequencing of Prevotella intermedia KCOM 1101.</title>
        <authorList>
            <person name="Kook J.-K."/>
            <person name="Park S.-N."/>
            <person name="Lim Y.K."/>
        </authorList>
    </citation>
    <scope>NUCLEOTIDE SEQUENCE [LARGE SCALE GENOMIC DNA]</scope>
    <source>
        <strain evidence="1 2">KCOM 1101</strain>
    </source>
</reference>
<evidence type="ECO:0000313" key="1">
    <source>
        <dbReference type="EMBL" id="PIK18346.1"/>
    </source>
</evidence>
<dbReference type="PANTHER" id="PTHR35145">
    <property type="entry name" value="CYTOPLASMIC PROTEIN-RELATED"/>
    <property type="match status" value="1"/>
</dbReference>
<dbReference type="InterPro" id="IPR038056">
    <property type="entry name" value="YjbR-like_sf"/>
</dbReference>
<sequence>MNIEEFRNHCLSLKGVTEKMPFEKANNDYDRNLLVFSIGDKWFCFVNIEVFDFCNLKSAPDVSVALQAEYDAVRPGYHMNHKHWISVYFNQDMPDSRIFELVDEAYHRVLSSLPKCEQAKYV</sequence>
<accession>A0AAJ3RKA6</accession>
<dbReference type="InterPro" id="IPR007351">
    <property type="entry name" value="YjbR"/>
</dbReference>
<dbReference type="PANTHER" id="PTHR35145:SF1">
    <property type="entry name" value="CYTOPLASMIC PROTEIN"/>
    <property type="match status" value="1"/>
</dbReference>
<dbReference type="Gene3D" id="3.90.1150.30">
    <property type="match status" value="1"/>
</dbReference>
<dbReference type="RefSeq" id="WP_099891243.1">
    <property type="nucleotide sequence ID" value="NZ_CP024733.1"/>
</dbReference>
<dbReference type="AlphaFoldDB" id="A0AAJ3RKA6"/>
<dbReference type="Proteomes" id="UP000229111">
    <property type="component" value="Unassembled WGS sequence"/>
</dbReference>
<comment type="caution">
    <text evidence="1">The sequence shown here is derived from an EMBL/GenBank/DDBJ whole genome shotgun (WGS) entry which is preliminary data.</text>
</comment>
<dbReference type="InterPro" id="IPR058532">
    <property type="entry name" value="YjbR/MT2646/Rv2570-like"/>
</dbReference>
<evidence type="ECO:0008006" key="3">
    <source>
        <dbReference type="Google" id="ProtNLM"/>
    </source>
</evidence>
<dbReference type="EMBL" id="PEKM01000001">
    <property type="protein sequence ID" value="PIK18346.1"/>
    <property type="molecule type" value="Genomic_DNA"/>
</dbReference>
<dbReference type="SUPFAM" id="SSF142906">
    <property type="entry name" value="YjbR-like"/>
    <property type="match status" value="1"/>
</dbReference>
<organism evidence="1 2">
    <name type="scientific">Prevotella intermedia</name>
    <dbReference type="NCBI Taxonomy" id="28131"/>
    <lineage>
        <taxon>Bacteria</taxon>
        <taxon>Pseudomonadati</taxon>
        <taxon>Bacteroidota</taxon>
        <taxon>Bacteroidia</taxon>
        <taxon>Bacteroidales</taxon>
        <taxon>Prevotellaceae</taxon>
        <taxon>Prevotella</taxon>
    </lineage>
</organism>
<gene>
    <name evidence="1" type="ORF">CTI16_04250</name>
</gene>